<proteinExistence type="predicted"/>
<keyword evidence="2" id="KW-1185">Reference proteome</keyword>
<reference evidence="1 2" key="1">
    <citation type="journal article" date="2017" name="BMC Genomics">
        <title>Comparative genomic and phylogenomic analyses of the Bifidobacteriaceae family.</title>
        <authorList>
            <person name="Lugli G.A."/>
            <person name="Milani C."/>
            <person name="Turroni F."/>
            <person name="Duranti S."/>
            <person name="Mancabelli L."/>
            <person name="Mangifesta M."/>
            <person name="Ferrario C."/>
            <person name="Modesto M."/>
            <person name="Mattarelli P."/>
            <person name="Jiri K."/>
            <person name="van Sinderen D."/>
            <person name="Ventura M."/>
        </authorList>
    </citation>
    <scope>NUCLEOTIDE SEQUENCE [LARGE SCALE GENOMIC DNA]</scope>
    <source>
        <strain evidence="1 2">LMG 28769</strain>
    </source>
</reference>
<dbReference type="AlphaFoldDB" id="A0A261G3Q4"/>
<dbReference type="EMBL" id="MWXA01000006">
    <property type="protein sequence ID" value="OZG66054.1"/>
    <property type="molecule type" value="Genomic_DNA"/>
</dbReference>
<protein>
    <submittedName>
        <fullName evidence="1">Uncharacterized protein</fullName>
    </submittedName>
</protein>
<accession>A0A261G3Q4</accession>
<name>A0A261G3Q4_9BIFI</name>
<dbReference type="Proteomes" id="UP000216451">
    <property type="component" value="Unassembled WGS sequence"/>
</dbReference>
<sequence>MWIRSGDREGGDCGDNKGCGFGRGDKGRGDGWDGGHRHWVVPALVVVLRCMVVPQCGYRVDFTTPRSRRIISQPKPQSGERLTACFTYTFVQCRYTSVKNIKQEQHPLPQGLGNDSPHTSVPIALVSSLPELFVLSIFQYEILAQQRLVFFQKR</sequence>
<evidence type="ECO:0000313" key="1">
    <source>
        <dbReference type="EMBL" id="OZG66054.1"/>
    </source>
</evidence>
<evidence type="ECO:0000313" key="2">
    <source>
        <dbReference type="Proteomes" id="UP000216451"/>
    </source>
</evidence>
<organism evidence="1 2">
    <name type="scientific">Bifidobacterium aquikefiri</name>
    <dbReference type="NCBI Taxonomy" id="1653207"/>
    <lineage>
        <taxon>Bacteria</taxon>
        <taxon>Bacillati</taxon>
        <taxon>Actinomycetota</taxon>
        <taxon>Actinomycetes</taxon>
        <taxon>Bifidobacteriales</taxon>
        <taxon>Bifidobacteriaceae</taxon>
        <taxon>Bifidobacterium</taxon>
    </lineage>
</organism>
<gene>
    <name evidence="1" type="ORF">BAQU_1388</name>
</gene>
<comment type="caution">
    <text evidence="1">The sequence shown here is derived from an EMBL/GenBank/DDBJ whole genome shotgun (WGS) entry which is preliminary data.</text>
</comment>